<gene>
    <name evidence="2" type="ORF">MONAX_5E002236</name>
</gene>
<comment type="caution">
    <text evidence="2">The sequence shown here is derived from an EMBL/GenBank/DDBJ whole genome shotgun (WGS) entry which is preliminary data.</text>
</comment>
<dbReference type="GO" id="GO:0007520">
    <property type="term" value="P:myoblast fusion"/>
    <property type="evidence" value="ECO:0007669"/>
    <property type="project" value="TreeGrafter"/>
</dbReference>
<organism evidence="2 3">
    <name type="scientific">Marmota monax</name>
    <name type="common">Woodchuck</name>
    <dbReference type="NCBI Taxonomy" id="9995"/>
    <lineage>
        <taxon>Eukaryota</taxon>
        <taxon>Metazoa</taxon>
        <taxon>Chordata</taxon>
        <taxon>Craniata</taxon>
        <taxon>Vertebrata</taxon>
        <taxon>Euteleostomi</taxon>
        <taxon>Mammalia</taxon>
        <taxon>Eutheria</taxon>
        <taxon>Euarchontoglires</taxon>
        <taxon>Glires</taxon>
        <taxon>Rodentia</taxon>
        <taxon>Sciuromorpha</taxon>
        <taxon>Sciuridae</taxon>
        <taxon>Xerinae</taxon>
        <taxon>Marmotini</taxon>
        <taxon>Marmota</taxon>
    </lineage>
</organism>
<dbReference type="AlphaFoldDB" id="A0A5E4BBA7"/>
<dbReference type="GO" id="GO:0031267">
    <property type="term" value="F:small GTPase binding"/>
    <property type="evidence" value="ECO:0007669"/>
    <property type="project" value="TreeGrafter"/>
</dbReference>
<sequence length="200" mass="22704">MRKEIGFRIRDMWYNLGECLTLNGPQHSSIVISTQVDSYVNSNSPEMYWVPGGPHKIKFIPSMVGPILEVTLTPEVELRKATIPIFFDMMQCEFNFSGNGNFHMFENELITKLDQEVEGGRGDEQYKVLLEKLLLEHCRKHKYLSSSGEVFALLVSSLLENLLDYRTIVMHDESKENRMSCTVNVLVGTRLGAGGTLGRL</sequence>
<dbReference type="Pfam" id="PF23554">
    <property type="entry name" value="TPR_DOCK"/>
    <property type="match status" value="1"/>
</dbReference>
<reference evidence="2" key="1">
    <citation type="submission" date="2019-04" db="EMBL/GenBank/DDBJ databases">
        <authorList>
            <person name="Alioto T."/>
            <person name="Alioto T."/>
        </authorList>
    </citation>
    <scope>NUCLEOTIDE SEQUENCE [LARGE SCALE GENOMIC DNA]</scope>
</reference>
<keyword evidence="3" id="KW-1185">Reference proteome</keyword>
<evidence type="ECO:0000313" key="3">
    <source>
        <dbReference type="Proteomes" id="UP000335636"/>
    </source>
</evidence>
<accession>A0A5E4BBA7</accession>
<evidence type="ECO:0000259" key="1">
    <source>
        <dbReference type="Pfam" id="PF23554"/>
    </source>
</evidence>
<dbReference type="GO" id="GO:0005085">
    <property type="term" value="F:guanyl-nucleotide exchange factor activity"/>
    <property type="evidence" value="ECO:0007669"/>
    <property type="project" value="InterPro"/>
</dbReference>
<dbReference type="PANTHER" id="PTHR45653">
    <property type="entry name" value="DEDICATOR OF CYTOKINESIS"/>
    <property type="match status" value="1"/>
</dbReference>
<proteinExistence type="predicted"/>
<protein>
    <recommendedName>
        <fullName evidence="1">Dedicator of cytokinesis TPR repeats region domain-containing protein</fullName>
    </recommendedName>
</protein>
<dbReference type="GO" id="GO:0005737">
    <property type="term" value="C:cytoplasm"/>
    <property type="evidence" value="ECO:0007669"/>
    <property type="project" value="TreeGrafter"/>
</dbReference>
<dbReference type="PANTHER" id="PTHR45653:SF3">
    <property type="entry name" value="DEDICATOR OF CYTOKINESIS PROTEIN 5"/>
    <property type="match status" value="1"/>
</dbReference>
<feature type="domain" description="Dedicator of cytokinesis TPR repeats region" evidence="1">
    <location>
        <begin position="49"/>
        <end position="133"/>
    </location>
</feature>
<dbReference type="EMBL" id="CABDUW010000334">
    <property type="protein sequence ID" value="VTJ66169.1"/>
    <property type="molecule type" value="Genomic_DNA"/>
</dbReference>
<dbReference type="InterPro" id="IPR026791">
    <property type="entry name" value="DOCK"/>
</dbReference>
<dbReference type="GO" id="GO:0005886">
    <property type="term" value="C:plasma membrane"/>
    <property type="evidence" value="ECO:0007669"/>
    <property type="project" value="TreeGrafter"/>
</dbReference>
<evidence type="ECO:0000313" key="2">
    <source>
        <dbReference type="EMBL" id="VTJ66169.1"/>
    </source>
</evidence>
<dbReference type="GO" id="GO:0016477">
    <property type="term" value="P:cell migration"/>
    <property type="evidence" value="ECO:0007669"/>
    <property type="project" value="TreeGrafter"/>
</dbReference>
<name>A0A5E4BBA7_MARMO</name>
<dbReference type="InterPro" id="IPR056372">
    <property type="entry name" value="TPR_DOCK"/>
</dbReference>
<dbReference type="Proteomes" id="UP000335636">
    <property type="component" value="Unassembled WGS sequence"/>
</dbReference>
<dbReference type="GO" id="GO:0007264">
    <property type="term" value="P:small GTPase-mediated signal transduction"/>
    <property type="evidence" value="ECO:0007669"/>
    <property type="project" value="InterPro"/>
</dbReference>